<dbReference type="AlphaFoldDB" id="A0A0F6SY68"/>
<dbReference type="Proteomes" id="UP000290495">
    <property type="component" value="Chromosome"/>
</dbReference>
<gene>
    <name evidence="1" type="ORF">NCTC10146_00381</name>
</gene>
<dbReference type="HOGENOM" id="CLU_2082171_0_0_14"/>
<accession>A0A0F6SY68</accession>
<proteinExistence type="predicted"/>
<organism evidence="1 2">
    <name type="scientific">Mycoplasmopsis canis</name>
    <dbReference type="NCBI Taxonomy" id="29555"/>
    <lineage>
        <taxon>Bacteria</taxon>
        <taxon>Bacillati</taxon>
        <taxon>Mycoplasmatota</taxon>
        <taxon>Mycoplasmoidales</taxon>
        <taxon>Metamycoplasmataceae</taxon>
        <taxon>Mycoplasmopsis</taxon>
    </lineage>
</organism>
<sequence length="117" mass="13806">MKTVADIEKLKLLAEEYLRLSKEAKEVKKMMKEIVQDTEIEINEPLSEGGRVIYTKPEAKTVIDRKLVTELLFNIVLDYNSETSDKKIPSNQEIEEKIRNYCQVLKEYKWKLTIKQK</sequence>
<dbReference type="EMBL" id="LR215010">
    <property type="protein sequence ID" value="VEU68918.1"/>
    <property type="molecule type" value="Genomic_DNA"/>
</dbReference>
<reference evidence="1 2" key="1">
    <citation type="submission" date="2019-01" db="EMBL/GenBank/DDBJ databases">
        <authorList>
            <consortium name="Pathogen Informatics"/>
        </authorList>
    </citation>
    <scope>NUCLEOTIDE SEQUENCE [LARGE SCALE GENOMIC DNA]</scope>
    <source>
        <strain evidence="1 2">NCTC10146</strain>
    </source>
</reference>
<dbReference type="eggNOG" id="ENOG5031YTP">
    <property type="taxonomic scope" value="Bacteria"/>
</dbReference>
<dbReference type="RefSeq" id="WP_004794932.1">
    <property type="nucleotide sequence ID" value="NZ_CP011368.1"/>
</dbReference>
<name>A0A0F6SY68_9BACT</name>
<dbReference type="KEGG" id="mcas:AAW50_00830"/>
<protein>
    <submittedName>
        <fullName evidence="1">Uncharacterized protein</fullName>
    </submittedName>
</protein>
<dbReference type="STRING" id="29555.AAW50_00830"/>
<evidence type="ECO:0000313" key="1">
    <source>
        <dbReference type="EMBL" id="VEU68918.1"/>
    </source>
</evidence>
<evidence type="ECO:0000313" key="2">
    <source>
        <dbReference type="Proteomes" id="UP000290495"/>
    </source>
</evidence>